<feature type="region of interest" description="Disordered" evidence="1">
    <location>
        <begin position="310"/>
        <end position="365"/>
    </location>
</feature>
<dbReference type="EMBL" id="LK023331">
    <property type="protein sequence ID" value="CDS09380.1"/>
    <property type="molecule type" value="Genomic_DNA"/>
</dbReference>
<dbReference type="GO" id="GO:0003677">
    <property type="term" value="F:DNA binding"/>
    <property type="evidence" value="ECO:0007669"/>
    <property type="project" value="TreeGrafter"/>
</dbReference>
<feature type="compositionally biased region" description="Low complexity" evidence="1">
    <location>
        <begin position="474"/>
        <end position="487"/>
    </location>
</feature>
<sequence length="558" mass="61333">MLVTETFHGYIETTQDVLLIFEGCRRGLLPRICRRLQEKERRMIQSGSVFVFDERESGIKRWTDGLVWSPSRILGNFLIYRELDKRTTGKRGSLSSDASRQRSFSVDHSNTTSSAAAIAAATGGATSVDRNRERQLVGSLSDSYKFRKDGLIKKTMSIVVNGVSQHLVSYYNPQDVLENKLRTPSSVPELASLEISPELLARQNFRIPPMVEPTFEGSDAAFTAAAAAAHLGGNGDGGGGGGGGPISAAYAYGHRRAHSLRSMSLGSIRSAMDQYTSRQHENNVMYNYDNSNQKQQSPTISHYAHQQQHQQPTMMYGVPPAYPGIPSPSSLSSTPGTPSMSPIRAQHQQHQRHYSISSTSSRVDTRDMLGYRPEHQRPSDASFSHLAGDIGFFDRSSHHHHHHQQHTDTVEHHSDNTKGTNIGQLLNPVHPLNSPTTTTTTTTTPSTATSSSSPHMFSQQQQQQQQLPGSHLVTSASSSSTSSSSASMAHPYEVNNKDKDDLVDYRHHSGLSTNNYSVMHHTPPQAFPNTVIHPAFTTGHHDDLTPGHQDMAGPLMLK</sequence>
<dbReference type="AlphaFoldDB" id="A0A077WPP1"/>
<protein>
    <recommendedName>
        <fullName evidence="3">Gti1/Pac2 family protein</fullName>
    </recommendedName>
</protein>
<dbReference type="PANTHER" id="PTHR28027:SF2">
    <property type="entry name" value="TRANSCRIPTIONAL REGULATOR MIT1"/>
    <property type="match status" value="1"/>
</dbReference>
<feature type="compositionally biased region" description="Low complexity" evidence="1">
    <location>
        <begin position="327"/>
        <end position="343"/>
    </location>
</feature>
<evidence type="ECO:0008006" key="3">
    <source>
        <dbReference type="Google" id="ProtNLM"/>
    </source>
</evidence>
<organism evidence="2">
    <name type="scientific">Lichtheimia ramosa</name>
    <dbReference type="NCBI Taxonomy" id="688394"/>
    <lineage>
        <taxon>Eukaryota</taxon>
        <taxon>Fungi</taxon>
        <taxon>Fungi incertae sedis</taxon>
        <taxon>Mucoromycota</taxon>
        <taxon>Mucoromycotina</taxon>
        <taxon>Mucoromycetes</taxon>
        <taxon>Mucorales</taxon>
        <taxon>Lichtheimiaceae</taxon>
        <taxon>Lichtheimia</taxon>
    </lineage>
</organism>
<evidence type="ECO:0000313" key="2">
    <source>
        <dbReference type="EMBL" id="CDS09380.1"/>
    </source>
</evidence>
<dbReference type="InterPro" id="IPR018608">
    <property type="entry name" value="Gti1/Pac2"/>
</dbReference>
<feature type="region of interest" description="Disordered" evidence="1">
    <location>
        <begin position="89"/>
        <end position="109"/>
    </location>
</feature>
<name>A0A077WPP1_9FUNG</name>
<evidence type="ECO:0000256" key="1">
    <source>
        <dbReference type="SAM" id="MobiDB-lite"/>
    </source>
</evidence>
<reference evidence="2" key="1">
    <citation type="journal article" date="2014" name="Genome Announc.">
        <title>De novo whole-genome sequence and genome annotation of Lichtheimia ramosa.</title>
        <authorList>
            <person name="Linde J."/>
            <person name="Schwartze V."/>
            <person name="Binder U."/>
            <person name="Lass-Florl C."/>
            <person name="Voigt K."/>
            <person name="Horn F."/>
        </authorList>
    </citation>
    <scope>NUCLEOTIDE SEQUENCE</scope>
    <source>
        <strain evidence="2">JMRC FSU:6197</strain>
    </source>
</reference>
<accession>A0A077WPP1</accession>
<dbReference type="OrthoDB" id="5572844at2759"/>
<gene>
    <name evidence="2" type="ORF">LRAMOSA10740</name>
</gene>
<dbReference type="Pfam" id="PF09729">
    <property type="entry name" value="Gti1_Pac2"/>
    <property type="match status" value="1"/>
</dbReference>
<feature type="compositionally biased region" description="Low complexity" evidence="1">
    <location>
        <begin position="434"/>
        <end position="466"/>
    </location>
</feature>
<dbReference type="PANTHER" id="PTHR28027">
    <property type="entry name" value="TRANSCRIPTIONAL REGULATOR MIT1"/>
    <property type="match status" value="1"/>
</dbReference>
<feature type="region of interest" description="Disordered" evidence="1">
    <location>
        <begin position="537"/>
        <end position="558"/>
    </location>
</feature>
<feature type="region of interest" description="Disordered" evidence="1">
    <location>
        <begin position="394"/>
        <end position="499"/>
    </location>
</feature>
<feature type="compositionally biased region" description="Basic and acidic residues" evidence="1">
    <location>
        <begin position="405"/>
        <end position="416"/>
    </location>
</feature>
<proteinExistence type="predicted"/>
<feature type="compositionally biased region" description="Polar residues" evidence="1">
    <location>
        <begin position="93"/>
        <end position="108"/>
    </location>
</feature>